<sequence>MDMIDELAGTIDEKCHVADRPDIPLVPSDDSSRKNAPTSTCLIVLGMAGSGKTTFVENLSKYLTANGAAPYIVNLDPAVRQVPYPVNIDIRDTVKYKAVMKKFGLGPNGGIMTSLNLFTTKFSGVLDLLEKRKFEVKHMIFDTPGQIEVFTWSASGSIITEALADSFPTVIVYVMDVSTSTSPITFMSNMLYACSILYKSKLPFIIALNKIDMVDPTLVMKWISDFEAFDVAVEKEESYAANLSRSLGLILDEFYGAIRTVPVSALTCQGFPKFVEAVEAATLEFNTEYKPEMDKMKADQRESRKLKSEDRFEKLKREVLEISTGPSSSRDDKSRAMDTSVSIGPQGDSNAKHEQRNFDAEESGMEETSFQRFLESAKKAKEIAKKPAA</sequence>
<keyword evidence="12" id="KW-1185">Reference proteome</keyword>
<keyword evidence="2 9" id="KW-0963">Cytoplasm</keyword>
<accession>A0A1W0X787</accession>
<dbReference type="GO" id="GO:0003924">
    <property type="term" value="F:GTPase activity"/>
    <property type="evidence" value="ECO:0007669"/>
    <property type="project" value="InterPro"/>
</dbReference>
<feature type="compositionally biased region" description="Basic and acidic residues" evidence="10">
    <location>
        <begin position="350"/>
        <end position="359"/>
    </location>
</feature>
<dbReference type="InterPro" id="IPR004130">
    <property type="entry name" value="Gpn"/>
</dbReference>
<comment type="caution">
    <text evidence="11">The sequence shown here is derived from an EMBL/GenBank/DDBJ whole genome shotgun (WGS) entry which is preliminary data.</text>
</comment>
<comment type="subunit">
    <text evidence="9">Binds to RNA polymerase II.</text>
</comment>
<dbReference type="Pfam" id="PF03029">
    <property type="entry name" value="ATP_bind_1"/>
    <property type="match status" value="1"/>
</dbReference>
<feature type="region of interest" description="Disordered" evidence="10">
    <location>
        <begin position="317"/>
        <end position="373"/>
    </location>
</feature>
<comment type="function">
    <text evidence="8 9">Small GTPase required for proper nuclear import of RNA polymerase II (RNAPII). May act at an RNAP assembly step prior to nuclear import.</text>
</comment>
<keyword evidence="4 9" id="KW-0378">Hydrolase</keyword>
<name>A0A1W0X787_HYPEX</name>
<organism evidence="11 12">
    <name type="scientific">Hypsibius exemplaris</name>
    <name type="common">Freshwater tardigrade</name>
    <dbReference type="NCBI Taxonomy" id="2072580"/>
    <lineage>
        <taxon>Eukaryota</taxon>
        <taxon>Metazoa</taxon>
        <taxon>Ecdysozoa</taxon>
        <taxon>Tardigrada</taxon>
        <taxon>Eutardigrada</taxon>
        <taxon>Parachela</taxon>
        <taxon>Hypsibioidea</taxon>
        <taxon>Hypsibiidae</taxon>
        <taxon>Hypsibius</taxon>
    </lineage>
</organism>
<proteinExistence type="inferred from homology"/>
<dbReference type="PANTHER" id="PTHR21231:SF8">
    <property type="entry name" value="GPN-LOOP GTPASE 1"/>
    <property type="match status" value="1"/>
</dbReference>
<dbReference type="InterPro" id="IPR030230">
    <property type="entry name" value="Gpn1/Npa3/XAB1"/>
</dbReference>
<evidence type="ECO:0000313" key="11">
    <source>
        <dbReference type="EMBL" id="OQV23240.1"/>
    </source>
</evidence>
<evidence type="ECO:0000256" key="8">
    <source>
        <dbReference type="ARBA" id="ARBA00055682"/>
    </source>
</evidence>
<evidence type="ECO:0000256" key="4">
    <source>
        <dbReference type="ARBA" id="ARBA00022801"/>
    </source>
</evidence>
<dbReference type="FunFam" id="3.40.50.300:FF:000888">
    <property type="entry name" value="GPN-loop GTPase 1"/>
    <property type="match status" value="1"/>
</dbReference>
<evidence type="ECO:0000256" key="3">
    <source>
        <dbReference type="ARBA" id="ARBA00022741"/>
    </source>
</evidence>
<gene>
    <name evidence="11" type="ORF">BV898_02970</name>
</gene>
<reference evidence="12" key="1">
    <citation type="submission" date="2017-01" db="EMBL/GenBank/DDBJ databases">
        <title>Comparative genomics of anhydrobiosis in the tardigrade Hypsibius dujardini.</title>
        <authorList>
            <person name="Yoshida Y."/>
            <person name="Koutsovoulos G."/>
            <person name="Laetsch D."/>
            <person name="Stevens L."/>
            <person name="Kumar S."/>
            <person name="Horikawa D."/>
            <person name="Ishino K."/>
            <person name="Komine S."/>
            <person name="Tomita M."/>
            <person name="Blaxter M."/>
            <person name="Arakawa K."/>
        </authorList>
    </citation>
    <scope>NUCLEOTIDE SEQUENCE [LARGE SCALE GENOMIC DNA]</scope>
    <source>
        <strain evidence="12">Z151</strain>
    </source>
</reference>
<evidence type="ECO:0000313" key="12">
    <source>
        <dbReference type="Proteomes" id="UP000192578"/>
    </source>
</evidence>
<dbReference type="Gene3D" id="3.40.50.300">
    <property type="entry name" value="P-loop containing nucleotide triphosphate hydrolases"/>
    <property type="match status" value="1"/>
</dbReference>
<keyword evidence="3 9" id="KW-0547">Nucleotide-binding</keyword>
<evidence type="ECO:0000256" key="9">
    <source>
        <dbReference type="RuleBase" id="RU365059"/>
    </source>
</evidence>
<keyword evidence="5" id="KW-0175">Coiled coil</keyword>
<keyword evidence="6 9" id="KW-0342">GTP-binding</keyword>
<evidence type="ECO:0000256" key="5">
    <source>
        <dbReference type="ARBA" id="ARBA00023054"/>
    </source>
</evidence>
<evidence type="ECO:0000256" key="1">
    <source>
        <dbReference type="ARBA" id="ARBA00005290"/>
    </source>
</evidence>
<comment type="similarity">
    <text evidence="1 9">Belongs to the GPN-loop GTPase family.</text>
</comment>
<dbReference type="PANTHER" id="PTHR21231">
    <property type="entry name" value="XPA-BINDING PROTEIN 1-RELATED"/>
    <property type="match status" value="1"/>
</dbReference>
<evidence type="ECO:0000256" key="10">
    <source>
        <dbReference type="SAM" id="MobiDB-lite"/>
    </source>
</evidence>
<dbReference type="GO" id="GO:0005634">
    <property type="term" value="C:nucleus"/>
    <property type="evidence" value="ECO:0007669"/>
    <property type="project" value="UniProtKB-SubCell"/>
</dbReference>
<evidence type="ECO:0000256" key="2">
    <source>
        <dbReference type="ARBA" id="ARBA00022490"/>
    </source>
</evidence>
<dbReference type="OrthoDB" id="243313at2759"/>
<keyword evidence="7" id="KW-0539">Nucleus</keyword>
<dbReference type="EC" id="3.6.5.-" evidence="9"/>
<evidence type="ECO:0000256" key="7">
    <source>
        <dbReference type="ARBA" id="ARBA00023242"/>
    </source>
</evidence>
<evidence type="ECO:0000256" key="6">
    <source>
        <dbReference type="ARBA" id="ARBA00023134"/>
    </source>
</evidence>
<dbReference type="EMBL" id="MTYJ01000013">
    <property type="protein sequence ID" value="OQV23240.1"/>
    <property type="molecule type" value="Genomic_DNA"/>
</dbReference>
<dbReference type="InterPro" id="IPR027417">
    <property type="entry name" value="P-loop_NTPase"/>
</dbReference>
<comment type="subcellular location">
    <subcellularLocation>
        <location evidence="9">Cytoplasm</location>
    </subcellularLocation>
    <subcellularLocation>
        <location evidence="9">Nucleus</location>
    </subcellularLocation>
</comment>
<feature type="compositionally biased region" description="Polar residues" evidence="10">
    <location>
        <begin position="337"/>
        <end position="349"/>
    </location>
</feature>
<dbReference type="GO" id="GO:0005737">
    <property type="term" value="C:cytoplasm"/>
    <property type="evidence" value="ECO:0007669"/>
    <property type="project" value="UniProtKB-SubCell"/>
</dbReference>
<dbReference type="GO" id="GO:0005525">
    <property type="term" value="F:GTP binding"/>
    <property type="evidence" value="ECO:0007669"/>
    <property type="project" value="UniProtKB-KW"/>
</dbReference>
<protein>
    <recommendedName>
        <fullName evidence="9">GPN-loop GTPase</fullName>
        <ecNumber evidence="9">3.6.5.-</ecNumber>
    </recommendedName>
</protein>
<dbReference type="SUPFAM" id="SSF52540">
    <property type="entry name" value="P-loop containing nucleoside triphosphate hydrolases"/>
    <property type="match status" value="1"/>
</dbReference>
<dbReference type="Proteomes" id="UP000192578">
    <property type="component" value="Unassembled WGS sequence"/>
</dbReference>
<dbReference type="AlphaFoldDB" id="A0A1W0X787"/>
<dbReference type="CDD" id="cd17870">
    <property type="entry name" value="GPN1"/>
    <property type="match status" value="1"/>
</dbReference>